<dbReference type="GO" id="GO:0030170">
    <property type="term" value="F:pyridoxal phosphate binding"/>
    <property type="evidence" value="ECO:0007669"/>
    <property type="project" value="InterPro"/>
</dbReference>
<dbReference type="InterPro" id="IPR001926">
    <property type="entry name" value="TrpB-like_PALP"/>
</dbReference>
<feature type="domain" description="Tryptophan synthase beta chain-like PALP" evidence="8">
    <location>
        <begin position="27"/>
        <end position="170"/>
    </location>
</feature>
<gene>
    <name evidence="10" type="primary">LOC111107478</name>
</gene>
<keyword evidence="3" id="KW-0663">Pyridoxal phosphate</keyword>
<evidence type="ECO:0000256" key="4">
    <source>
        <dbReference type="ARBA" id="ARBA00023239"/>
    </source>
</evidence>
<keyword evidence="4" id="KW-0456">Lyase</keyword>
<comment type="cofactor">
    <cofactor evidence="1">
        <name>pyridoxal 5'-phosphate</name>
        <dbReference type="ChEBI" id="CHEBI:597326"/>
    </cofactor>
</comment>
<proteinExistence type="predicted"/>
<dbReference type="Gene3D" id="3.40.50.1100">
    <property type="match status" value="3"/>
</dbReference>
<evidence type="ECO:0000256" key="6">
    <source>
        <dbReference type="ARBA" id="ARBA00042605"/>
    </source>
</evidence>
<sequence length="367" mass="39925">MTSDDDVVTIDDIKRARDIIMASPLKVRKTPLLKNMTSYFPELDPSLNLNMKLESLQSTGSFKIRGVANQMASLPEEVKSGEKKLITMSAGNYGKAFAYTLDKLSLSGLCLMPLTAPSSRIALIKSFGVSVEQCPSAELTSEVNRYVEKENYLFYHSFDDARLIAGYGRTDAIHPSHEIETAISQYVRHNFFNLDPIDDQSYIAGCGSVALEILEDDVRPDVVVVCCGGGGLVSGVAAGIRQSGLTDCRIYAVEPEGSRTMYESFRKGEPVTMAVNSVATGLSPPYAGNLTYRCCRKYVEDVILVSDEERLTCMSRLFDIGLKAEPSGCAAMAAILNNKIPDVAGKNVVVLITGSNVTLSEMSSYIK</sequence>
<dbReference type="OrthoDB" id="4418812at2759"/>
<accession>A0A8B8B4R8</accession>
<organism evidence="9 10">
    <name type="scientific">Crassostrea virginica</name>
    <name type="common">Eastern oyster</name>
    <dbReference type="NCBI Taxonomy" id="6565"/>
    <lineage>
        <taxon>Eukaryota</taxon>
        <taxon>Metazoa</taxon>
        <taxon>Spiralia</taxon>
        <taxon>Lophotrochozoa</taxon>
        <taxon>Mollusca</taxon>
        <taxon>Bivalvia</taxon>
        <taxon>Autobranchia</taxon>
        <taxon>Pteriomorphia</taxon>
        <taxon>Ostreida</taxon>
        <taxon>Ostreoidea</taxon>
        <taxon>Ostreidae</taxon>
        <taxon>Crassostrea</taxon>
    </lineage>
</organism>
<dbReference type="GO" id="GO:0004794">
    <property type="term" value="F:threonine deaminase activity"/>
    <property type="evidence" value="ECO:0007669"/>
    <property type="project" value="TreeGrafter"/>
</dbReference>
<comment type="catalytic activity">
    <reaction evidence="7">
        <text>L-serine = pyruvate + NH4(+)</text>
        <dbReference type="Rhea" id="RHEA:19169"/>
        <dbReference type="ChEBI" id="CHEBI:15361"/>
        <dbReference type="ChEBI" id="CHEBI:28938"/>
        <dbReference type="ChEBI" id="CHEBI:33384"/>
        <dbReference type="EC" id="4.3.1.17"/>
    </reaction>
</comment>
<dbReference type="PANTHER" id="PTHR48078">
    <property type="entry name" value="THREONINE DEHYDRATASE, MITOCHONDRIAL-RELATED"/>
    <property type="match status" value="1"/>
</dbReference>
<name>A0A8B8B4R8_CRAVI</name>
<dbReference type="GO" id="GO:0006567">
    <property type="term" value="P:L-threonine catabolic process"/>
    <property type="evidence" value="ECO:0007669"/>
    <property type="project" value="TreeGrafter"/>
</dbReference>
<dbReference type="SUPFAM" id="SSF53686">
    <property type="entry name" value="Tryptophan synthase beta subunit-like PLP-dependent enzymes"/>
    <property type="match status" value="1"/>
</dbReference>
<dbReference type="GeneID" id="111107478"/>
<dbReference type="Proteomes" id="UP000694844">
    <property type="component" value="Chromosome 8"/>
</dbReference>
<dbReference type="PROSITE" id="PS00165">
    <property type="entry name" value="DEHYDRATASE_SER_THR"/>
    <property type="match status" value="1"/>
</dbReference>
<dbReference type="InterPro" id="IPR000634">
    <property type="entry name" value="Ser/Thr_deHydtase_PyrdxlP-BS"/>
</dbReference>
<evidence type="ECO:0000259" key="8">
    <source>
        <dbReference type="Pfam" id="PF00291"/>
    </source>
</evidence>
<evidence type="ECO:0000256" key="7">
    <source>
        <dbReference type="ARBA" id="ARBA00049406"/>
    </source>
</evidence>
<dbReference type="GO" id="GO:0003941">
    <property type="term" value="F:L-serine ammonia-lyase activity"/>
    <property type="evidence" value="ECO:0007669"/>
    <property type="project" value="UniProtKB-EC"/>
</dbReference>
<dbReference type="EC" id="4.3.1.17" evidence="2"/>
<evidence type="ECO:0000256" key="3">
    <source>
        <dbReference type="ARBA" id="ARBA00022898"/>
    </source>
</evidence>
<dbReference type="RefSeq" id="XP_022298402.1">
    <property type="nucleotide sequence ID" value="XM_022442694.1"/>
</dbReference>
<evidence type="ECO:0000313" key="9">
    <source>
        <dbReference type="Proteomes" id="UP000694844"/>
    </source>
</evidence>
<evidence type="ECO:0000256" key="5">
    <source>
        <dbReference type="ARBA" id="ARBA00041766"/>
    </source>
</evidence>
<dbReference type="InterPro" id="IPR050147">
    <property type="entry name" value="Ser/Thr_Dehydratase"/>
</dbReference>
<dbReference type="PANTHER" id="PTHR48078:SF14">
    <property type="entry name" value="L-SERINE AMMONIA-LYASE"/>
    <property type="match status" value="1"/>
</dbReference>
<reference evidence="10" key="1">
    <citation type="submission" date="2025-08" db="UniProtKB">
        <authorList>
            <consortium name="RefSeq"/>
        </authorList>
    </citation>
    <scope>IDENTIFICATION</scope>
    <source>
        <tissue evidence="10">Whole sample</tissue>
    </source>
</reference>
<evidence type="ECO:0000256" key="2">
    <source>
        <dbReference type="ARBA" id="ARBA00012093"/>
    </source>
</evidence>
<evidence type="ECO:0000313" key="10">
    <source>
        <dbReference type="RefSeq" id="XP_022298402.1"/>
    </source>
</evidence>
<keyword evidence="9" id="KW-1185">Reference proteome</keyword>
<dbReference type="KEGG" id="cvn:111107478"/>
<protein>
    <recommendedName>
        <fullName evidence="2">L-serine ammonia-lyase</fullName>
        <ecNumber evidence="2">4.3.1.17</ecNumber>
    </recommendedName>
    <alternativeName>
        <fullName evidence="5">L-serine deaminase</fullName>
    </alternativeName>
    <alternativeName>
        <fullName evidence="6">L-threonine dehydratase</fullName>
    </alternativeName>
</protein>
<evidence type="ECO:0000256" key="1">
    <source>
        <dbReference type="ARBA" id="ARBA00001933"/>
    </source>
</evidence>
<dbReference type="Pfam" id="PF00291">
    <property type="entry name" value="PALP"/>
    <property type="match status" value="2"/>
</dbReference>
<dbReference type="GO" id="GO:0009097">
    <property type="term" value="P:isoleucine biosynthetic process"/>
    <property type="evidence" value="ECO:0007669"/>
    <property type="project" value="TreeGrafter"/>
</dbReference>
<feature type="domain" description="Tryptophan synthase beta chain-like PALP" evidence="8">
    <location>
        <begin position="188"/>
        <end position="354"/>
    </location>
</feature>
<dbReference type="InterPro" id="IPR036052">
    <property type="entry name" value="TrpB-like_PALP_sf"/>
</dbReference>
<dbReference type="AlphaFoldDB" id="A0A8B8B4R8"/>
<dbReference type="GO" id="GO:0006565">
    <property type="term" value="P:L-serine catabolic process"/>
    <property type="evidence" value="ECO:0007669"/>
    <property type="project" value="TreeGrafter"/>
</dbReference>